<keyword evidence="1" id="KW-0812">Transmembrane</keyword>
<feature type="transmembrane region" description="Helical" evidence="1">
    <location>
        <begin position="186"/>
        <end position="214"/>
    </location>
</feature>
<dbReference type="AlphaFoldDB" id="A0A4S3ZNP7"/>
<accession>A0A4S3ZNP7</accession>
<sequence>MEMINAIWGYKLSVAPIFTVYLVFEISTLIRRYMHIAYTPIYFMFFPLGHADSLYSYYFNEDDLYIGASQTLAEKRKLRKKIISVSVFSMVFSTVFNPAIAGIFSAYILTKNEFSEFMWFLVSLKCILISFSLYNVRRISFVEKSGSFPWLALIYSLYIILIARIVSYSYTWGTETIARVGSSGLLFAIVDFIIFDVLIYIVFVALGGAAISYWMTDPDYIPELDVIYEPELINEK</sequence>
<protein>
    <submittedName>
        <fullName evidence="2">Uncharacterized protein</fullName>
    </submittedName>
</protein>
<dbReference type="EMBL" id="SSOA01000017">
    <property type="protein sequence ID" value="THF47037.1"/>
    <property type="molecule type" value="Genomic_DNA"/>
</dbReference>
<feature type="transmembrane region" description="Helical" evidence="1">
    <location>
        <begin position="117"/>
        <end position="136"/>
    </location>
</feature>
<keyword evidence="1" id="KW-0472">Membrane</keyword>
<keyword evidence="1" id="KW-1133">Transmembrane helix</keyword>
<feature type="transmembrane region" description="Helical" evidence="1">
    <location>
        <begin position="6"/>
        <end position="24"/>
    </location>
</feature>
<feature type="transmembrane region" description="Helical" evidence="1">
    <location>
        <begin position="82"/>
        <end position="105"/>
    </location>
</feature>
<feature type="transmembrane region" description="Helical" evidence="1">
    <location>
        <begin position="148"/>
        <end position="166"/>
    </location>
</feature>
<dbReference type="RefSeq" id="WP_190237203.1">
    <property type="nucleotide sequence ID" value="NZ_SSOA01000017.1"/>
</dbReference>
<organism evidence="2 3">
    <name type="scientific">Allorhizobium terrae</name>
    <dbReference type="NCBI Taxonomy" id="1848972"/>
    <lineage>
        <taxon>Bacteria</taxon>
        <taxon>Pseudomonadati</taxon>
        <taxon>Pseudomonadota</taxon>
        <taxon>Alphaproteobacteria</taxon>
        <taxon>Hyphomicrobiales</taxon>
        <taxon>Rhizobiaceae</taxon>
        <taxon>Rhizobium/Agrobacterium group</taxon>
        <taxon>Allorhizobium</taxon>
    </lineage>
</organism>
<keyword evidence="3" id="KW-1185">Reference proteome</keyword>
<evidence type="ECO:0000313" key="2">
    <source>
        <dbReference type="EMBL" id="THF47037.1"/>
    </source>
</evidence>
<evidence type="ECO:0000313" key="3">
    <source>
        <dbReference type="Proteomes" id="UP000310754"/>
    </source>
</evidence>
<proteinExistence type="predicted"/>
<comment type="caution">
    <text evidence="2">The sequence shown here is derived from an EMBL/GenBank/DDBJ whole genome shotgun (WGS) entry which is preliminary data.</text>
</comment>
<evidence type="ECO:0000256" key="1">
    <source>
        <dbReference type="SAM" id="Phobius"/>
    </source>
</evidence>
<dbReference type="Proteomes" id="UP000310754">
    <property type="component" value="Unassembled WGS sequence"/>
</dbReference>
<gene>
    <name evidence="2" type="ORF">E6C51_19235</name>
</gene>
<reference evidence="2 3" key="1">
    <citation type="submission" date="2019-04" db="EMBL/GenBank/DDBJ databases">
        <title>Rhizobium terrae sp. nov., isolated from a paddy soil.</title>
        <authorList>
            <person name="Lin S.-Y."/>
            <person name="Hameed A."/>
            <person name="Huang H.-I."/>
            <person name="Young C.-C."/>
        </authorList>
    </citation>
    <scope>NUCLEOTIDE SEQUENCE [LARGE SCALE GENOMIC DNA]</scope>
    <source>
        <strain evidence="2 3">CC-HIH110</strain>
    </source>
</reference>
<name>A0A4S3ZNP7_9HYPH</name>